<keyword evidence="7" id="KW-0788">Thiol protease</keyword>
<keyword evidence="6" id="KW-0378">Hydrolase</keyword>
<evidence type="ECO:0000256" key="6">
    <source>
        <dbReference type="ARBA" id="ARBA00022801"/>
    </source>
</evidence>
<evidence type="ECO:0000259" key="8">
    <source>
        <dbReference type="PROSITE" id="PS50235"/>
    </source>
</evidence>
<gene>
    <name evidence="9" type="ORF">DILT_LOCUS8766</name>
</gene>
<dbReference type="GO" id="GO:0016579">
    <property type="term" value="P:protein deubiquitination"/>
    <property type="evidence" value="ECO:0007669"/>
    <property type="project" value="InterPro"/>
</dbReference>
<evidence type="ECO:0000256" key="1">
    <source>
        <dbReference type="ARBA" id="ARBA00000707"/>
    </source>
</evidence>
<dbReference type="Gene3D" id="3.90.70.10">
    <property type="entry name" value="Cysteine proteinases"/>
    <property type="match status" value="2"/>
</dbReference>
<dbReference type="SUPFAM" id="SSF54001">
    <property type="entry name" value="Cysteine proteinases"/>
    <property type="match status" value="1"/>
</dbReference>
<feature type="domain" description="USP" evidence="8">
    <location>
        <begin position="1"/>
        <end position="198"/>
    </location>
</feature>
<dbReference type="Proteomes" id="UP000281553">
    <property type="component" value="Unassembled WGS sequence"/>
</dbReference>
<evidence type="ECO:0000256" key="3">
    <source>
        <dbReference type="ARBA" id="ARBA00012759"/>
    </source>
</evidence>
<dbReference type="AlphaFoldDB" id="A0A3P7L669"/>
<protein>
    <recommendedName>
        <fullName evidence="3">ubiquitinyl hydrolase 1</fullName>
        <ecNumber evidence="3">3.4.19.12</ecNumber>
    </recommendedName>
</protein>
<dbReference type="OrthoDB" id="265776at2759"/>
<dbReference type="Pfam" id="PF00443">
    <property type="entry name" value="UCH"/>
    <property type="match status" value="1"/>
</dbReference>
<evidence type="ECO:0000313" key="10">
    <source>
        <dbReference type="Proteomes" id="UP000281553"/>
    </source>
</evidence>
<comment type="similarity">
    <text evidence="2">Belongs to the peptidase C19 family.</text>
</comment>
<evidence type="ECO:0000256" key="4">
    <source>
        <dbReference type="ARBA" id="ARBA00022670"/>
    </source>
</evidence>
<organism evidence="9 10">
    <name type="scientific">Dibothriocephalus latus</name>
    <name type="common">Fish tapeworm</name>
    <name type="synonym">Diphyllobothrium latum</name>
    <dbReference type="NCBI Taxonomy" id="60516"/>
    <lineage>
        <taxon>Eukaryota</taxon>
        <taxon>Metazoa</taxon>
        <taxon>Spiralia</taxon>
        <taxon>Lophotrochozoa</taxon>
        <taxon>Platyhelminthes</taxon>
        <taxon>Cestoda</taxon>
        <taxon>Eucestoda</taxon>
        <taxon>Diphyllobothriidea</taxon>
        <taxon>Diphyllobothriidae</taxon>
        <taxon>Dibothriocephalus</taxon>
    </lineage>
</organism>
<keyword evidence="5" id="KW-0833">Ubl conjugation pathway</keyword>
<dbReference type="InterPro" id="IPR038765">
    <property type="entry name" value="Papain-like_cys_pep_sf"/>
</dbReference>
<reference evidence="9 10" key="1">
    <citation type="submission" date="2018-11" db="EMBL/GenBank/DDBJ databases">
        <authorList>
            <consortium name="Pathogen Informatics"/>
        </authorList>
    </citation>
    <scope>NUCLEOTIDE SEQUENCE [LARGE SCALE GENOMIC DNA]</scope>
</reference>
<dbReference type="PANTHER" id="PTHR21646:SF24">
    <property type="entry name" value="UBIQUITIN CARBOXYL-TERMINAL HYDROLASE"/>
    <property type="match status" value="1"/>
</dbReference>
<name>A0A3P7L669_DIBLA</name>
<dbReference type="PROSITE" id="PS00973">
    <property type="entry name" value="USP_2"/>
    <property type="match status" value="1"/>
</dbReference>
<evidence type="ECO:0000256" key="5">
    <source>
        <dbReference type="ARBA" id="ARBA00022786"/>
    </source>
</evidence>
<dbReference type="EC" id="3.4.19.12" evidence="3"/>
<dbReference type="GO" id="GO:0006508">
    <property type="term" value="P:proteolysis"/>
    <property type="evidence" value="ECO:0007669"/>
    <property type="project" value="UniProtKB-KW"/>
</dbReference>
<evidence type="ECO:0000256" key="7">
    <source>
        <dbReference type="ARBA" id="ARBA00022807"/>
    </source>
</evidence>
<dbReference type="InterPro" id="IPR018200">
    <property type="entry name" value="USP_CS"/>
</dbReference>
<keyword evidence="4" id="KW-0645">Protease</keyword>
<sequence>MVFLLDFLHEDLNRVQEKPYIELEDSDGRPDEKVAKEAWDRYKKRNDSFIVDLFHGMLKSTVVCPECNYTSVTFDPFASLSLPLDVVLTNAILVIHLKRFRTMFRINKINEFVDCPLEGLKIRNSRNQEHIYDLVAVSNHMGGLGGGHYTAYAKNRDDNRWYNFDDSFTCHLSRSPIVRPSHFDACCSVEWKCIFNNSTVGP</sequence>
<keyword evidence="10" id="KW-1185">Reference proteome</keyword>
<dbReference type="GO" id="GO:0004843">
    <property type="term" value="F:cysteine-type deubiquitinase activity"/>
    <property type="evidence" value="ECO:0007669"/>
    <property type="project" value="UniProtKB-EC"/>
</dbReference>
<accession>A0A3P7L669</accession>
<dbReference type="EMBL" id="UYRU01055141">
    <property type="protein sequence ID" value="VDN12935.1"/>
    <property type="molecule type" value="Genomic_DNA"/>
</dbReference>
<dbReference type="PROSITE" id="PS50235">
    <property type="entry name" value="USP_3"/>
    <property type="match status" value="1"/>
</dbReference>
<dbReference type="InterPro" id="IPR028889">
    <property type="entry name" value="USP"/>
</dbReference>
<comment type="catalytic activity">
    <reaction evidence="1">
        <text>Thiol-dependent hydrolysis of ester, thioester, amide, peptide and isopeptide bonds formed by the C-terminal Gly of ubiquitin (a 76-residue protein attached to proteins as an intracellular targeting signal).</text>
        <dbReference type="EC" id="3.4.19.12"/>
    </reaction>
</comment>
<proteinExistence type="inferred from homology"/>
<dbReference type="InterPro" id="IPR001394">
    <property type="entry name" value="Peptidase_C19_UCH"/>
</dbReference>
<dbReference type="PANTHER" id="PTHR21646">
    <property type="entry name" value="UBIQUITIN CARBOXYL-TERMINAL HYDROLASE"/>
    <property type="match status" value="1"/>
</dbReference>
<evidence type="ECO:0000256" key="2">
    <source>
        <dbReference type="ARBA" id="ARBA00009085"/>
    </source>
</evidence>
<evidence type="ECO:0000313" key="9">
    <source>
        <dbReference type="EMBL" id="VDN12935.1"/>
    </source>
</evidence>
<dbReference type="InterPro" id="IPR050185">
    <property type="entry name" value="Ub_carboxyl-term_hydrolase"/>
</dbReference>